<sequence>MRQLARGPVATVHAAVVGGQPVALKVFPARFDRRTLAAVERDRARLAAVAASAPILPVDGVGLCEGRHALRMELCPESLSARVRRTGALAAPDVVVLGHALARALCAAHRVGVLHGGVSPDNVLFRASGEPVLADFGVPLREAFPRDPLHAIECVPPETLRTGVVTAHTDLYGLGAVLHFALTGQSPHPGRLGEQPGDRVLRVLGSPVPAISRADVPVELSTVVARLLAADPDHRPGDAAWVVDRLAGMLPRPRIGPPAAPAAPDAPVAGAVSAESDAPTGPVPRPRPRRLLLAGAVALAGLLTAAVFGVALRGRPPLPGPPPPSPAATGPALELAEPSDLGDHVVLSWTGGDGLDFVVVVVGDGEPSRYLIAQRNRTMRVSVEPGRKYCFQVRATDSDRVYLSQPRGVRGAVCPTSPRTGPADQGG</sequence>
<dbReference type="Gene3D" id="1.10.510.10">
    <property type="entry name" value="Transferase(Phosphotransferase) domain 1"/>
    <property type="match status" value="1"/>
</dbReference>
<keyword evidence="6" id="KW-0067">ATP-binding</keyword>
<dbReference type="SMART" id="SM00220">
    <property type="entry name" value="S_TKc"/>
    <property type="match status" value="1"/>
</dbReference>
<keyword evidence="8" id="KW-0812">Transmembrane</keyword>
<reference evidence="10" key="1">
    <citation type="submission" date="2022-06" db="EMBL/GenBank/DDBJ databases">
        <title>Genomic Encyclopedia of Archaeal and Bacterial Type Strains, Phase II (KMG-II): from individual species to whole genera.</title>
        <authorList>
            <person name="Goeker M."/>
        </authorList>
    </citation>
    <scope>NUCLEOTIDE SEQUENCE</scope>
    <source>
        <strain evidence="10">DSM 43935</strain>
    </source>
</reference>
<evidence type="ECO:0000256" key="7">
    <source>
        <dbReference type="SAM" id="MobiDB-lite"/>
    </source>
</evidence>
<dbReference type="RefSeq" id="WP_253768167.1">
    <property type="nucleotide sequence ID" value="NZ_JAMTCK010000003.1"/>
</dbReference>
<dbReference type="GO" id="GO:0004674">
    <property type="term" value="F:protein serine/threonine kinase activity"/>
    <property type="evidence" value="ECO:0007669"/>
    <property type="project" value="UniProtKB-KW"/>
</dbReference>
<keyword evidence="8" id="KW-1133">Transmembrane helix</keyword>
<dbReference type="AlphaFoldDB" id="A0AAE3GAE0"/>
<evidence type="ECO:0000313" key="11">
    <source>
        <dbReference type="Proteomes" id="UP001206128"/>
    </source>
</evidence>
<feature type="compositionally biased region" description="Low complexity" evidence="7">
    <location>
        <begin position="262"/>
        <end position="272"/>
    </location>
</feature>
<keyword evidence="2" id="KW-0723">Serine/threonine-protein kinase</keyword>
<keyword evidence="5 10" id="KW-0418">Kinase</keyword>
<evidence type="ECO:0000256" key="3">
    <source>
        <dbReference type="ARBA" id="ARBA00022679"/>
    </source>
</evidence>
<feature type="domain" description="Protein kinase" evidence="9">
    <location>
        <begin position="1"/>
        <end position="255"/>
    </location>
</feature>
<accession>A0AAE3GAE0</accession>
<keyword evidence="4" id="KW-0547">Nucleotide-binding</keyword>
<proteinExistence type="predicted"/>
<dbReference type="PANTHER" id="PTHR43289:SF6">
    <property type="entry name" value="SERINE_THREONINE-PROTEIN KINASE NEKL-3"/>
    <property type="match status" value="1"/>
</dbReference>
<organism evidence="10 11">
    <name type="scientific">Goodfellowiella coeruleoviolacea</name>
    <dbReference type="NCBI Taxonomy" id="334858"/>
    <lineage>
        <taxon>Bacteria</taxon>
        <taxon>Bacillati</taxon>
        <taxon>Actinomycetota</taxon>
        <taxon>Actinomycetes</taxon>
        <taxon>Pseudonocardiales</taxon>
        <taxon>Pseudonocardiaceae</taxon>
        <taxon>Goodfellowiella</taxon>
    </lineage>
</organism>
<dbReference type="InterPro" id="IPR000719">
    <property type="entry name" value="Prot_kinase_dom"/>
</dbReference>
<dbReference type="InterPro" id="IPR011009">
    <property type="entry name" value="Kinase-like_dom_sf"/>
</dbReference>
<dbReference type="EMBL" id="JAMTCK010000003">
    <property type="protein sequence ID" value="MCP2164470.1"/>
    <property type="molecule type" value="Genomic_DNA"/>
</dbReference>
<keyword evidence="3" id="KW-0808">Transferase</keyword>
<feature type="transmembrane region" description="Helical" evidence="8">
    <location>
        <begin position="291"/>
        <end position="312"/>
    </location>
</feature>
<gene>
    <name evidence="10" type="ORF">LX83_001310</name>
</gene>
<keyword evidence="11" id="KW-1185">Reference proteome</keyword>
<dbReference type="Pfam" id="PF00069">
    <property type="entry name" value="Pkinase"/>
    <property type="match status" value="1"/>
</dbReference>
<dbReference type="EC" id="2.7.11.1" evidence="1"/>
<evidence type="ECO:0000256" key="8">
    <source>
        <dbReference type="SAM" id="Phobius"/>
    </source>
</evidence>
<evidence type="ECO:0000256" key="4">
    <source>
        <dbReference type="ARBA" id="ARBA00022741"/>
    </source>
</evidence>
<evidence type="ECO:0000313" key="10">
    <source>
        <dbReference type="EMBL" id="MCP2164470.1"/>
    </source>
</evidence>
<keyword evidence="8" id="KW-0472">Membrane</keyword>
<dbReference type="SUPFAM" id="SSF56112">
    <property type="entry name" value="Protein kinase-like (PK-like)"/>
    <property type="match status" value="1"/>
</dbReference>
<evidence type="ECO:0000256" key="5">
    <source>
        <dbReference type="ARBA" id="ARBA00022777"/>
    </source>
</evidence>
<feature type="region of interest" description="Disordered" evidence="7">
    <location>
        <begin position="256"/>
        <end position="287"/>
    </location>
</feature>
<dbReference type="PANTHER" id="PTHR43289">
    <property type="entry name" value="MITOGEN-ACTIVATED PROTEIN KINASE KINASE KINASE 20-RELATED"/>
    <property type="match status" value="1"/>
</dbReference>
<dbReference type="Proteomes" id="UP001206128">
    <property type="component" value="Unassembled WGS sequence"/>
</dbReference>
<dbReference type="GO" id="GO:0005524">
    <property type="term" value="F:ATP binding"/>
    <property type="evidence" value="ECO:0007669"/>
    <property type="project" value="UniProtKB-KW"/>
</dbReference>
<protein>
    <recommendedName>
        <fullName evidence="1">non-specific serine/threonine protein kinase</fullName>
        <ecNumber evidence="1">2.7.11.1</ecNumber>
    </recommendedName>
</protein>
<evidence type="ECO:0000256" key="1">
    <source>
        <dbReference type="ARBA" id="ARBA00012513"/>
    </source>
</evidence>
<comment type="caution">
    <text evidence="10">The sequence shown here is derived from an EMBL/GenBank/DDBJ whole genome shotgun (WGS) entry which is preliminary data.</text>
</comment>
<name>A0AAE3GAE0_9PSEU</name>
<evidence type="ECO:0000256" key="2">
    <source>
        <dbReference type="ARBA" id="ARBA00022527"/>
    </source>
</evidence>
<evidence type="ECO:0000259" key="9">
    <source>
        <dbReference type="PROSITE" id="PS50011"/>
    </source>
</evidence>
<dbReference type="PROSITE" id="PS50011">
    <property type="entry name" value="PROTEIN_KINASE_DOM"/>
    <property type="match status" value="1"/>
</dbReference>
<evidence type="ECO:0000256" key="6">
    <source>
        <dbReference type="ARBA" id="ARBA00022840"/>
    </source>
</evidence>